<dbReference type="Gene3D" id="1.10.132.30">
    <property type="match status" value="1"/>
</dbReference>
<evidence type="ECO:0000313" key="14">
    <source>
        <dbReference type="EMBL" id="BBP86597.1"/>
    </source>
</evidence>
<dbReference type="InterPro" id="IPR042102">
    <property type="entry name" value="RNA_pol_Rpb1_3_sf"/>
</dbReference>
<gene>
    <name evidence="14" type="ORF">BsIDN1_02150</name>
</gene>
<comment type="function">
    <text evidence="1">DNA-dependent RNA polymerase catalyzes the transcription of DNA into RNA using the four ribonucleoside triphosphates as substrates.</text>
</comment>
<reference evidence="14 15" key="1">
    <citation type="submission" date="2019-12" db="EMBL/GenBank/DDBJ databases">
        <title>Full genome sequence of a Bacillus safensis strain isolated from commercially available natto in Indonesia.</title>
        <authorList>
            <person name="Yoshida M."/>
            <person name="Uomi M."/>
            <person name="Waturangi D."/>
            <person name="Ekaputri J.J."/>
            <person name="Setiamarga D.H.E."/>
        </authorList>
    </citation>
    <scope>NUCLEOTIDE SEQUENCE [LARGE SCALE GENOMIC DNA]</scope>
    <source>
        <strain evidence="14 15">IDN1</strain>
    </source>
</reference>
<evidence type="ECO:0000256" key="5">
    <source>
        <dbReference type="ARBA" id="ARBA00022679"/>
    </source>
</evidence>
<dbReference type="GO" id="GO:0003899">
    <property type="term" value="F:DNA-directed RNA polymerase activity"/>
    <property type="evidence" value="ECO:0007669"/>
    <property type="project" value="UniProtKB-EC"/>
</dbReference>
<dbReference type="AlphaFoldDB" id="A0A5S9LYW3"/>
<feature type="domain" description="RNA polymerase Rpb1" evidence="12">
    <location>
        <begin position="132"/>
        <end position="286"/>
    </location>
</feature>
<evidence type="ECO:0000256" key="7">
    <source>
        <dbReference type="ARBA" id="ARBA00022723"/>
    </source>
</evidence>
<dbReference type="FunFam" id="1.10.132.30:FF:000003">
    <property type="entry name" value="DNA-directed RNA polymerase subunit beta"/>
    <property type="match status" value="1"/>
</dbReference>
<dbReference type="GO" id="GO:0046872">
    <property type="term" value="F:metal ion binding"/>
    <property type="evidence" value="ECO:0007669"/>
    <property type="project" value="UniProtKB-KW"/>
</dbReference>
<evidence type="ECO:0000259" key="13">
    <source>
        <dbReference type="Pfam" id="PF05000"/>
    </source>
</evidence>
<keyword evidence="9" id="KW-0460">Magnesium</keyword>
<dbReference type="InterPro" id="IPR045867">
    <property type="entry name" value="DNA-dir_RpoC_beta_prime"/>
</dbReference>
<sequence>MLDRMKNLGFRYSTKAGITVGVSDIVVLDDKQQILEEAQAKVDNVMKQFRRGLITEEERYERVISIWSSSKDVIQGKLMKSLDEVNPIYMMSDSGARGNASNFTQLAGMRGLMANPAGRIIELPIKSSFREGLTVLEYFISTHGARKGLADTALKTADSGYLTRRLVDVAQDVIIRETDCGTDRGILAKSIKEGNEIIEKLEERLIGRFARKPIVHPETGEVIVAENELIDEDKALEVVEAGIEEVWIRSAFTCNTPHGVCKRCYGRNLATGTDVEVGEAVGIIAATINR</sequence>
<keyword evidence="7" id="KW-0479">Metal-binding</keyword>
<keyword evidence="8" id="KW-0862">Zinc</keyword>
<dbReference type="PANTHER" id="PTHR19376">
    <property type="entry name" value="DNA-DIRECTED RNA POLYMERASE"/>
    <property type="match status" value="1"/>
</dbReference>
<feature type="domain" description="RNA polymerase Rpb1" evidence="13">
    <location>
        <begin position="54"/>
        <end position="129"/>
    </location>
</feature>
<dbReference type="SUPFAM" id="SSF64484">
    <property type="entry name" value="beta and beta-prime subunits of DNA dependent RNA-polymerase"/>
    <property type="match status" value="1"/>
</dbReference>
<evidence type="ECO:0000259" key="12">
    <source>
        <dbReference type="Pfam" id="PF04998"/>
    </source>
</evidence>
<dbReference type="InterPro" id="IPR007083">
    <property type="entry name" value="RNA_pol_Rpb1_4"/>
</dbReference>
<evidence type="ECO:0000256" key="9">
    <source>
        <dbReference type="ARBA" id="ARBA00022842"/>
    </source>
</evidence>
<dbReference type="PANTHER" id="PTHR19376:SF54">
    <property type="entry name" value="DNA-DIRECTED RNA POLYMERASE SUBUNIT BETA"/>
    <property type="match status" value="1"/>
</dbReference>
<dbReference type="GO" id="GO:0003677">
    <property type="term" value="F:DNA binding"/>
    <property type="evidence" value="ECO:0007669"/>
    <property type="project" value="InterPro"/>
</dbReference>
<dbReference type="EC" id="2.7.7.6" evidence="2"/>
<evidence type="ECO:0000256" key="11">
    <source>
        <dbReference type="ARBA" id="ARBA00048552"/>
    </source>
</evidence>
<evidence type="ECO:0000256" key="4">
    <source>
        <dbReference type="ARBA" id="ARBA00022478"/>
    </source>
</evidence>
<keyword evidence="4" id="KW-0240">DNA-directed RNA polymerase</keyword>
<protein>
    <recommendedName>
        <fullName evidence="3">Bifunctional DNA-directed RNA polymerase subunit beta-beta'</fullName>
        <ecNumber evidence="2">2.7.7.6</ecNumber>
    </recommendedName>
</protein>
<dbReference type="EMBL" id="AP021906">
    <property type="protein sequence ID" value="BBP86597.1"/>
    <property type="molecule type" value="Genomic_DNA"/>
</dbReference>
<evidence type="ECO:0000256" key="6">
    <source>
        <dbReference type="ARBA" id="ARBA00022695"/>
    </source>
</evidence>
<dbReference type="Pfam" id="PF04998">
    <property type="entry name" value="RNA_pol_Rpb1_5"/>
    <property type="match status" value="1"/>
</dbReference>
<accession>A0A5S9LYW3</accession>
<evidence type="ECO:0000256" key="2">
    <source>
        <dbReference type="ARBA" id="ARBA00012418"/>
    </source>
</evidence>
<proteinExistence type="predicted"/>
<dbReference type="InterPro" id="IPR007081">
    <property type="entry name" value="RNA_pol_Rpb1_5"/>
</dbReference>
<dbReference type="GO" id="GO:0000428">
    <property type="term" value="C:DNA-directed RNA polymerase complex"/>
    <property type="evidence" value="ECO:0007669"/>
    <property type="project" value="UniProtKB-KW"/>
</dbReference>
<evidence type="ECO:0000313" key="15">
    <source>
        <dbReference type="Proteomes" id="UP000464658"/>
    </source>
</evidence>
<dbReference type="GO" id="GO:0006351">
    <property type="term" value="P:DNA-templated transcription"/>
    <property type="evidence" value="ECO:0007669"/>
    <property type="project" value="InterPro"/>
</dbReference>
<organism evidence="14 15">
    <name type="scientific">Bacillus safensis</name>
    <dbReference type="NCBI Taxonomy" id="561879"/>
    <lineage>
        <taxon>Bacteria</taxon>
        <taxon>Bacillati</taxon>
        <taxon>Bacillota</taxon>
        <taxon>Bacilli</taxon>
        <taxon>Bacillales</taxon>
        <taxon>Bacillaceae</taxon>
        <taxon>Bacillus</taxon>
    </lineage>
</organism>
<dbReference type="InterPro" id="IPR038120">
    <property type="entry name" value="Rpb1_funnel_sf"/>
</dbReference>
<dbReference type="Gene3D" id="1.10.274.100">
    <property type="entry name" value="RNA polymerase Rpb1, domain 3"/>
    <property type="match status" value="1"/>
</dbReference>
<keyword evidence="10" id="KW-0804">Transcription</keyword>
<dbReference type="Proteomes" id="UP000464658">
    <property type="component" value="Chromosome"/>
</dbReference>
<keyword evidence="6" id="KW-0548">Nucleotidyltransferase</keyword>
<evidence type="ECO:0000256" key="8">
    <source>
        <dbReference type="ARBA" id="ARBA00022833"/>
    </source>
</evidence>
<dbReference type="Pfam" id="PF05000">
    <property type="entry name" value="RNA_pol_Rpb1_4"/>
    <property type="match status" value="1"/>
</dbReference>
<evidence type="ECO:0000256" key="3">
    <source>
        <dbReference type="ARBA" id="ARBA00018273"/>
    </source>
</evidence>
<name>A0A5S9LYW3_BACIA</name>
<keyword evidence="5" id="KW-0808">Transferase</keyword>
<comment type="catalytic activity">
    <reaction evidence="11">
        <text>RNA(n) + a ribonucleoside 5'-triphosphate = RNA(n+1) + diphosphate</text>
        <dbReference type="Rhea" id="RHEA:21248"/>
        <dbReference type="Rhea" id="RHEA-COMP:14527"/>
        <dbReference type="Rhea" id="RHEA-COMP:17342"/>
        <dbReference type="ChEBI" id="CHEBI:33019"/>
        <dbReference type="ChEBI" id="CHEBI:61557"/>
        <dbReference type="ChEBI" id="CHEBI:140395"/>
        <dbReference type="EC" id="2.7.7.6"/>
    </reaction>
</comment>
<evidence type="ECO:0000256" key="10">
    <source>
        <dbReference type="ARBA" id="ARBA00023163"/>
    </source>
</evidence>
<evidence type="ECO:0000256" key="1">
    <source>
        <dbReference type="ARBA" id="ARBA00004026"/>
    </source>
</evidence>